<organism evidence="9 10">
    <name type="scientific">Aureimonas ureilytica</name>
    <dbReference type="NCBI Taxonomy" id="401562"/>
    <lineage>
        <taxon>Bacteria</taxon>
        <taxon>Pseudomonadati</taxon>
        <taxon>Pseudomonadota</taxon>
        <taxon>Alphaproteobacteria</taxon>
        <taxon>Hyphomicrobiales</taxon>
        <taxon>Aurantimonadaceae</taxon>
        <taxon>Aureimonas</taxon>
    </lineage>
</organism>
<dbReference type="PANTHER" id="PTHR43386:SF25">
    <property type="entry name" value="PEPTIDE ABC TRANSPORTER PERMEASE PROTEIN"/>
    <property type="match status" value="1"/>
</dbReference>
<evidence type="ECO:0000256" key="2">
    <source>
        <dbReference type="ARBA" id="ARBA00022448"/>
    </source>
</evidence>
<dbReference type="SUPFAM" id="SSF161098">
    <property type="entry name" value="MetI-like"/>
    <property type="match status" value="1"/>
</dbReference>
<keyword evidence="6 7" id="KW-0472">Membrane</keyword>
<name>A0A175RAG3_9HYPH</name>
<dbReference type="InterPro" id="IPR035906">
    <property type="entry name" value="MetI-like_sf"/>
</dbReference>
<dbReference type="Pfam" id="PF00528">
    <property type="entry name" value="BPD_transp_1"/>
    <property type="match status" value="1"/>
</dbReference>
<dbReference type="InterPro" id="IPR050366">
    <property type="entry name" value="BP-dependent_transpt_permease"/>
</dbReference>
<evidence type="ECO:0000256" key="7">
    <source>
        <dbReference type="RuleBase" id="RU363032"/>
    </source>
</evidence>
<evidence type="ECO:0000256" key="3">
    <source>
        <dbReference type="ARBA" id="ARBA00022475"/>
    </source>
</evidence>
<dbReference type="EMBL" id="LDPZ01000012">
    <property type="protein sequence ID" value="KTQ97052.1"/>
    <property type="molecule type" value="Genomic_DNA"/>
</dbReference>
<evidence type="ECO:0000256" key="6">
    <source>
        <dbReference type="ARBA" id="ARBA00023136"/>
    </source>
</evidence>
<evidence type="ECO:0000259" key="8">
    <source>
        <dbReference type="PROSITE" id="PS50928"/>
    </source>
</evidence>
<evidence type="ECO:0000313" key="9">
    <source>
        <dbReference type="EMBL" id="KTQ97052.1"/>
    </source>
</evidence>
<feature type="transmembrane region" description="Helical" evidence="7">
    <location>
        <begin position="21"/>
        <end position="42"/>
    </location>
</feature>
<sequence>MSAAAMSKTAPTAASRRPSPRLVAGSVIVGLLIAMALVSLVWTPASPTRMAIAQKLKAPLDVGLFGTDQFGRDVLSILMVGAQNSLSVAALAVALGTVGGTLVGVSAAACRGRVEDLLMRACDVIFAFPPIVSAMMLGALLGPGRLTAIAAIAVFMVPVFARVTRSTALQVWSRDYILAARGAGKGTLGITFAHVLPNIASQIIVQVTIQLGLAILTEAGLSFLGLGAPPPTPSWGRMLADAQVQMVAAPWLAIVPGTTIALAVLGLNLLGDGLRDLLDPRRTLGR</sequence>
<dbReference type="eggNOG" id="COG1173">
    <property type="taxonomic scope" value="Bacteria"/>
</dbReference>
<keyword evidence="3" id="KW-1003">Cell membrane</keyword>
<gene>
    <name evidence="9" type="ORF">NS226_06000</name>
</gene>
<dbReference type="PATRIC" id="fig|401562.3.peg.469"/>
<feature type="transmembrane region" description="Helical" evidence="7">
    <location>
        <begin position="203"/>
        <end position="228"/>
    </location>
</feature>
<reference evidence="9 10" key="1">
    <citation type="journal article" date="2016" name="Front. Microbiol.">
        <title>Genomic Resource of Rice Seed Associated Bacteria.</title>
        <authorList>
            <person name="Midha S."/>
            <person name="Bansal K."/>
            <person name="Sharma S."/>
            <person name="Kumar N."/>
            <person name="Patil P.P."/>
            <person name="Chaudhry V."/>
            <person name="Patil P.B."/>
        </authorList>
    </citation>
    <scope>NUCLEOTIDE SEQUENCE [LARGE SCALE GENOMIC DNA]</scope>
    <source>
        <strain evidence="9 10">NS226</strain>
    </source>
</reference>
<dbReference type="GO" id="GO:0005886">
    <property type="term" value="C:plasma membrane"/>
    <property type="evidence" value="ECO:0007669"/>
    <property type="project" value="UniProtKB-SubCell"/>
</dbReference>
<feature type="transmembrane region" description="Helical" evidence="7">
    <location>
        <begin position="248"/>
        <end position="271"/>
    </location>
</feature>
<comment type="caution">
    <text evidence="9">The sequence shown here is derived from an EMBL/GenBank/DDBJ whole genome shotgun (WGS) entry which is preliminary data.</text>
</comment>
<evidence type="ECO:0000256" key="4">
    <source>
        <dbReference type="ARBA" id="ARBA00022692"/>
    </source>
</evidence>
<keyword evidence="4 7" id="KW-0812">Transmembrane</keyword>
<evidence type="ECO:0000256" key="5">
    <source>
        <dbReference type="ARBA" id="ARBA00022989"/>
    </source>
</evidence>
<comment type="similarity">
    <text evidence="7">Belongs to the binding-protein-dependent transport system permease family.</text>
</comment>
<protein>
    <submittedName>
        <fullName evidence="9">Peptide ABC transporter permease</fullName>
    </submittedName>
</protein>
<evidence type="ECO:0000256" key="1">
    <source>
        <dbReference type="ARBA" id="ARBA00004651"/>
    </source>
</evidence>
<dbReference type="InterPro" id="IPR000515">
    <property type="entry name" value="MetI-like"/>
</dbReference>
<comment type="subcellular location">
    <subcellularLocation>
        <location evidence="1 7">Cell membrane</location>
        <topology evidence="1 7">Multi-pass membrane protein</topology>
    </subcellularLocation>
</comment>
<accession>A0A175RAG3</accession>
<evidence type="ECO:0000313" key="10">
    <source>
        <dbReference type="Proteomes" id="UP000078272"/>
    </source>
</evidence>
<feature type="transmembrane region" description="Helical" evidence="7">
    <location>
        <begin position="146"/>
        <end position="164"/>
    </location>
</feature>
<dbReference type="CDD" id="cd06261">
    <property type="entry name" value="TM_PBP2"/>
    <property type="match status" value="1"/>
</dbReference>
<keyword evidence="5 7" id="KW-1133">Transmembrane helix</keyword>
<dbReference type="AlphaFoldDB" id="A0A175RAG3"/>
<proteinExistence type="inferred from homology"/>
<feature type="domain" description="ABC transmembrane type-1" evidence="8">
    <location>
        <begin position="82"/>
        <end position="271"/>
    </location>
</feature>
<dbReference type="OrthoDB" id="8410865at2"/>
<feature type="transmembrane region" description="Helical" evidence="7">
    <location>
        <begin position="117"/>
        <end position="140"/>
    </location>
</feature>
<dbReference type="Gene3D" id="1.10.3720.10">
    <property type="entry name" value="MetI-like"/>
    <property type="match status" value="1"/>
</dbReference>
<dbReference type="PANTHER" id="PTHR43386">
    <property type="entry name" value="OLIGOPEPTIDE TRANSPORT SYSTEM PERMEASE PROTEIN APPC"/>
    <property type="match status" value="1"/>
</dbReference>
<feature type="transmembrane region" description="Helical" evidence="7">
    <location>
        <begin position="88"/>
        <end position="110"/>
    </location>
</feature>
<dbReference type="STRING" id="401562.NS365_18430"/>
<dbReference type="GO" id="GO:0055085">
    <property type="term" value="P:transmembrane transport"/>
    <property type="evidence" value="ECO:0007669"/>
    <property type="project" value="InterPro"/>
</dbReference>
<dbReference type="Proteomes" id="UP000078272">
    <property type="component" value="Unassembled WGS sequence"/>
</dbReference>
<keyword evidence="2 7" id="KW-0813">Transport</keyword>
<dbReference type="PROSITE" id="PS50928">
    <property type="entry name" value="ABC_TM1"/>
    <property type="match status" value="1"/>
</dbReference>